<dbReference type="PROSITE" id="PS51257">
    <property type="entry name" value="PROKAR_LIPOPROTEIN"/>
    <property type="match status" value="1"/>
</dbReference>
<proteinExistence type="predicted"/>
<keyword evidence="3" id="KW-1185">Reference proteome</keyword>
<name>A0A413RL01_9CELL</name>
<evidence type="ECO:0000313" key="3">
    <source>
        <dbReference type="Proteomes" id="UP000283374"/>
    </source>
</evidence>
<evidence type="ECO:0008006" key="4">
    <source>
        <dbReference type="Google" id="ProtNLM"/>
    </source>
</evidence>
<dbReference type="AlphaFoldDB" id="A0A413RL01"/>
<sequence length="580" mass="58407">MRGAAAGAVVLGLLVGCNDDPAPVSSPSASAVRSTSSAPATPTPSPTVAAPAGAVVAAPGAAATVVDAGAAAAALATSRAVFVSSPLVVVAAADDAGGQLTAASVAVALGAPVLLTGDSLPAEVERLGATRVVAVGDAVAPDGVSVVTVASGASADELEAATGVAFGHAPRVKRGNAAAVAAVSGLEADAPVALVGAGVQGTKAASKPTPSAPSTGAPTSGSAPTPARPALPAAPAGLVALVGAGRTPVAALATVRAAGVPVVSVPGGDPRATSATVKAVAAAEPDSVIALGPGFGTPSRLAARVGTARTGVLIPGGGQLVYPEGDGVRGKRYVALYGTPGSKALGVLGEQSVAKTVARATRTAKPYRALTKDTVVPMVEIIATIASASAGDDKDYSRERSVAELRPLIEAAHRKGLAVVLDLQPGRTDFLTQAKRYEPLLAMPNVGLALDPEWRLKKNQKHLRQIGSVKVAEVNRVGDWLAEFTAQRHLPQKMFVLHQFSLSMISDRSELDTSHDELAVLIHVDGQGSQPAKRGTWHALRTGAPDVHWGWKNFYDEDHPMLSPKKTYKVSPKPDLVTYQ</sequence>
<protein>
    <recommendedName>
        <fullName evidence="4">Cell wall-binding repeat-containing protein</fullName>
    </recommendedName>
</protein>
<feature type="region of interest" description="Disordered" evidence="1">
    <location>
        <begin position="202"/>
        <end position="229"/>
    </location>
</feature>
<organism evidence="2 3">
    <name type="scientific">Cellulomonas rhizosphaerae</name>
    <dbReference type="NCBI Taxonomy" id="2293719"/>
    <lineage>
        <taxon>Bacteria</taxon>
        <taxon>Bacillati</taxon>
        <taxon>Actinomycetota</taxon>
        <taxon>Actinomycetes</taxon>
        <taxon>Micrococcales</taxon>
        <taxon>Cellulomonadaceae</taxon>
        <taxon>Cellulomonas</taxon>
    </lineage>
</organism>
<accession>A0A413RL01</accession>
<evidence type="ECO:0000256" key="1">
    <source>
        <dbReference type="SAM" id="MobiDB-lite"/>
    </source>
</evidence>
<dbReference type="EMBL" id="QWKP01000199">
    <property type="protein sequence ID" value="RHA40095.1"/>
    <property type="molecule type" value="Genomic_DNA"/>
</dbReference>
<gene>
    <name evidence="2" type="ORF">D1825_10785</name>
</gene>
<comment type="caution">
    <text evidence="2">The sequence shown here is derived from an EMBL/GenBank/DDBJ whole genome shotgun (WGS) entry which is preliminary data.</text>
</comment>
<evidence type="ECO:0000313" key="2">
    <source>
        <dbReference type="EMBL" id="RHA40095.1"/>
    </source>
</evidence>
<dbReference type="OrthoDB" id="9812120at2"/>
<dbReference type="Proteomes" id="UP000283374">
    <property type="component" value="Unassembled WGS sequence"/>
</dbReference>
<reference evidence="2 3" key="1">
    <citation type="submission" date="2018-08" db="EMBL/GenBank/DDBJ databases">
        <title>Cellulomonas rhizosphaerae sp. nov., a novel actinomycete isolated from soil.</title>
        <authorList>
            <person name="Tian Y."/>
        </authorList>
    </citation>
    <scope>NUCLEOTIDE SEQUENCE [LARGE SCALE GENOMIC DNA]</scope>
    <source>
        <strain evidence="2 3">NEAU-TCZ24</strain>
    </source>
</reference>
<feature type="region of interest" description="Disordered" evidence="1">
    <location>
        <begin position="24"/>
        <end position="47"/>
    </location>
</feature>